<dbReference type="AlphaFoldDB" id="A0A344TIN3"/>
<dbReference type="Pfam" id="PF05974">
    <property type="entry name" value="DUF892"/>
    <property type="match status" value="1"/>
</dbReference>
<keyword evidence="2" id="KW-1185">Reference proteome</keyword>
<dbReference type="InterPro" id="IPR047114">
    <property type="entry name" value="YciF"/>
</dbReference>
<organism evidence="1 2">
    <name type="scientific">Runella rosea</name>
    <dbReference type="NCBI Taxonomy" id="2259595"/>
    <lineage>
        <taxon>Bacteria</taxon>
        <taxon>Pseudomonadati</taxon>
        <taxon>Bacteroidota</taxon>
        <taxon>Cytophagia</taxon>
        <taxon>Cytophagales</taxon>
        <taxon>Spirosomataceae</taxon>
        <taxon>Runella</taxon>
    </lineage>
</organism>
<dbReference type="PANTHER" id="PTHR30565">
    <property type="entry name" value="PROTEIN YCIF"/>
    <property type="match status" value="1"/>
</dbReference>
<sequence>MKKQQITEEMKQSPLHQLFLEEIKDIYWAENHLLKALPKMAEASTSTELRKAFEGHLAVTQTHVERLKKVFESLDEKPETKTCEALKGLIREANEIIDDTEDGTMVRDCGLILAAQKVEHYEIATYGTLRTLAAIMGHTEVQALLQATLDEEHSADDELTQVAMSFVNEEAMSEK</sequence>
<dbReference type="Proteomes" id="UP000251993">
    <property type="component" value="Chromosome"/>
</dbReference>
<dbReference type="KEGG" id="run:DR864_12440"/>
<dbReference type="PANTHER" id="PTHR30565:SF9">
    <property type="entry name" value="PROTEIN YCIF"/>
    <property type="match status" value="1"/>
</dbReference>
<reference evidence="1 2" key="1">
    <citation type="submission" date="2018-07" db="EMBL/GenBank/DDBJ databases">
        <title>Genome sequencing of Runella.</title>
        <authorList>
            <person name="Baek M.-G."/>
            <person name="Yi H."/>
        </authorList>
    </citation>
    <scope>NUCLEOTIDE SEQUENCE [LARGE SCALE GENOMIC DNA]</scope>
    <source>
        <strain evidence="1 2">HYN0085</strain>
    </source>
</reference>
<dbReference type="CDD" id="cd07909">
    <property type="entry name" value="YciF"/>
    <property type="match status" value="1"/>
</dbReference>
<dbReference type="OrthoDB" id="9795056at2"/>
<protein>
    <submittedName>
        <fullName evidence="1">Ferritin-like domain-containing protein</fullName>
    </submittedName>
</protein>
<dbReference type="InterPro" id="IPR010287">
    <property type="entry name" value="DUF892_YciF-like"/>
</dbReference>
<gene>
    <name evidence="1" type="ORF">DR864_12440</name>
</gene>
<proteinExistence type="predicted"/>
<dbReference type="RefSeq" id="WP_114067287.1">
    <property type="nucleotide sequence ID" value="NZ_CP030850.1"/>
</dbReference>
<dbReference type="EMBL" id="CP030850">
    <property type="protein sequence ID" value="AXE18504.1"/>
    <property type="molecule type" value="Genomic_DNA"/>
</dbReference>
<evidence type="ECO:0000313" key="2">
    <source>
        <dbReference type="Proteomes" id="UP000251993"/>
    </source>
</evidence>
<dbReference type="SUPFAM" id="SSF47240">
    <property type="entry name" value="Ferritin-like"/>
    <property type="match status" value="1"/>
</dbReference>
<evidence type="ECO:0000313" key="1">
    <source>
        <dbReference type="EMBL" id="AXE18504.1"/>
    </source>
</evidence>
<dbReference type="InterPro" id="IPR012347">
    <property type="entry name" value="Ferritin-like"/>
</dbReference>
<dbReference type="Gene3D" id="1.20.1260.10">
    <property type="match status" value="1"/>
</dbReference>
<accession>A0A344TIN3</accession>
<dbReference type="InterPro" id="IPR009078">
    <property type="entry name" value="Ferritin-like_SF"/>
</dbReference>
<name>A0A344TIN3_9BACT</name>